<keyword evidence="15" id="KW-1185">Reference proteome</keyword>
<dbReference type="GO" id="GO:0008270">
    <property type="term" value="F:zinc ion binding"/>
    <property type="evidence" value="ECO:0007669"/>
    <property type="project" value="UniProtKB-KW"/>
</dbReference>
<name>A0A9P0TJ33_PIEBR</name>
<dbReference type="GO" id="GO:0008757">
    <property type="term" value="F:S-adenosylmethionine-dependent methyltransferase activity"/>
    <property type="evidence" value="ECO:0007669"/>
    <property type="project" value="UniProtKB-ARBA"/>
</dbReference>
<dbReference type="GO" id="GO:0010468">
    <property type="term" value="P:regulation of gene expression"/>
    <property type="evidence" value="ECO:0007669"/>
    <property type="project" value="TreeGrafter"/>
</dbReference>
<evidence type="ECO:0000256" key="4">
    <source>
        <dbReference type="ARBA" id="ARBA00022691"/>
    </source>
</evidence>
<evidence type="ECO:0000256" key="6">
    <source>
        <dbReference type="ARBA" id="ARBA00022737"/>
    </source>
</evidence>
<dbReference type="GO" id="GO:0008170">
    <property type="term" value="F:N-methyltransferase activity"/>
    <property type="evidence" value="ECO:0007669"/>
    <property type="project" value="UniProtKB-ARBA"/>
</dbReference>
<evidence type="ECO:0000256" key="8">
    <source>
        <dbReference type="ARBA" id="ARBA00022833"/>
    </source>
</evidence>
<dbReference type="Gene3D" id="2.170.270.10">
    <property type="entry name" value="SET domain"/>
    <property type="match status" value="1"/>
</dbReference>
<keyword evidence="3" id="KW-0808">Transferase</keyword>
<evidence type="ECO:0000256" key="1">
    <source>
        <dbReference type="ARBA" id="ARBA00004123"/>
    </source>
</evidence>
<feature type="region of interest" description="Disordered" evidence="12">
    <location>
        <begin position="241"/>
        <end position="276"/>
    </location>
</feature>
<keyword evidence="6" id="KW-0677">Repeat</keyword>
<protein>
    <recommendedName>
        <fullName evidence="13">SET domain-containing protein</fullName>
    </recommendedName>
</protein>
<evidence type="ECO:0000313" key="15">
    <source>
        <dbReference type="Proteomes" id="UP001152562"/>
    </source>
</evidence>
<evidence type="ECO:0000256" key="7">
    <source>
        <dbReference type="ARBA" id="ARBA00022771"/>
    </source>
</evidence>
<evidence type="ECO:0000259" key="13">
    <source>
        <dbReference type="PROSITE" id="PS50280"/>
    </source>
</evidence>
<evidence type="ECO:0000256" key="11">
    <source>
        <dbReference type="ARBA" id="ARBA00023242"/>
    </source>
</evidence>
<dbReference type="InterPro" id="IPR046341">
    <property type="entry name" value="SET_dom_sf"/>
</dbReference>
<evidence type="ECO:0000256" key="3">
    <source>
        <dbReference type="ARBA" id="ARBA00022679"/>
    </source>
</evidence>
<dbReference type="InterPro" id="IPR050331">
    <property type="entry name" value="Zinc_finger"/>
</dbReference>
<keyword evidence="9" id="KW-0805">Transcription regulation</keyword>
<dbReference type="InterPro" id="IPR044417">
    <property type="entry name" value="PRDM7_9_PR-SET"/>
</dbReference>
<dbReference type="GO" id="GO:0005634">
    <property type="term" value="C:nucleus"/>
    <property type="evidence" value="ECO:0007669"/>
    <property type="project" value="UniProtKB-SubCell"/>
</dbReference>
<evidence type="ECO:0000256" key="10">
    <source>
        <dbReference type="ARBA" id="ARBA00023163"/>
    </source>
</evidence>
<keyword evidence="2" id="KW-0489">Methyltransferase</keyword>
<comment type="subcellular location">
    <subcellularLocation>
        <location evidence="1">Nucleus</location>
    </subcellularLocation>
</comment>
<reference evidence="14" key="1">
    <citation type="submission" date="2022-05" db="EMBL/GenBank/DDBJ databases">
        <authorList>
            <person name="Okamura Y."/>
        </authorList>
    </citation>
    <scope>NUCLEOTIDE SEQUENCE</scope>
</reference>
<keyword evidence="8" id="KW-0862">Zinc</keyword>
<dbReference type="GO" id="GO:0032259">
    <property type="term" value="P:methylation"/>
    <property type="evidence" value="ECO:0007669"/>
    <property type="project" value="UniProtKB-KW"/>
</dbReference>
<dbReference type="Proteomes" id="UP001152562">
    <property type="component" value="Unassembled WGS sequence"/>
</dbReference>
<evidence type="ECO:0000256" key="5">
    <source>
        <dbReference type="ARBA" id="ARBA00022723"/>
    </source>
</evidence>
<dbReference type="CDD" id="cd19193">
    <property type="entry name" value="PR-SET_PRDM7_9"/>
    <property type="match status" value="1"/>
</dbReference>
<keyword evidence="7" id="KW-0863">Zinc-finger</keyword>
<evidence type="ECO:0000256" key="2">
    <source>
        <dbReference type="ARBA" id="ARBA00022603"/>
    </source>
</evidence>
<dbReference type="AlphaFoldDB" id="A0A9P0TJ33"/>
<sequence>MSQFNLRKKARLSYYEIEEPNIDEYIYCSDCRDYVFEYCSIHGPLLVVPDNKVPAKTNFPSFVPRAALTIPDVFLHLAPSTIPDAGLGVFTTLTLPKNVRFGPYRGNITHNAASNYCWQIYDKNNKPSHMIDASNPNKSNWMRYVNCSRHWCEQNLVAFQYRGHIYYRTIKTIPRFTELMVFYGIEFANKLKIDFRRYHKPLLPAENSQKKYIEKAKDEAVIVVENKSNENIVGPVNSKCEKAHPSVPNNKTKQVKNKVKSQRNDTKKIHKRKGIVKKAKDKNNNALKNSENLKPKLHEIKTQTDFITQALLKIFRGKTGRRVLCKNLQVIKYYFFILM</sequence>
<dbReference type="SMART" id="SM00317">
    <property type="entry name" value="SET"/>
    <property type="match status" value="1"/>
</dbReference>
<dbReference type="InterPro" id="IPR001214">
    <property type="entry name" value="SET_dom"/>
</dbReference>
<keyword evidence="10" id="KW-0804">Transcription</keyword>
<comment type="caution">
    <text evidence="14">The sequence shown here is derived from an EMBL/GenBank/DDBJ whole genome shotgun (WGS) entry which is preliminary data.</text>
</comment>
<proteinExistence type="predicted"/>
<gene>
    <name evidence="14" type="ORF">PIBRA_LOCUS9538</name>
</gene>
<dbReference type="SUPFAM" id="SSF82199">
    <property type="entry name" value="SET domain"/>
    <property type="match status" value="1"/>
</dbReference>
<dbReference type="GO" id="GO:0042054">
    <property type="term" value="F:histone methyltransferase activity"/>
    <property type="evidence" value="ECO:0007669"/>
    <property type="project" value="InterPro"/>
</dbReference>
<keyword evidence="11" id="KW-0539">Nucleus</keyword>
<dbReference type="PROSITE" id="PS50280">
    <property type="entry name" value="SET"/>
    <property type="match status" value="1"/>
</dbReference>
<organism evidence="14 15">
    <name type="scientific">Pieris brassicae</name>
    <name type="common">White butterfly</name>
    <name type="synonym">Large white butterfly</name>
    <dbReference type="NCBI Taxonomy" id="7116"/>
    <lineage>
        <taxon>Eukaryota</taxon>
        <taxon>Metazoa</taxon>
        <taxon>Ecdysozoa</taxon>
        <taxon>Arthropoda</taxon>
        <taxon>Hexapoda</taxon>
        <taxon>Insecta</taxon>
        <taxon>Pterygota</taxon>
        <taxon>Neoptera</taxon>
        <taxon>Endopterygota</taxon>
        <taxon>Lepidoptera</taxon>
        <taxon>Glossata</taxon>
        <taxon>Ditrysia</taxon>
        <taxon>Papilionoidea</taxon>
        <taxon>Pieridae</taxon>
        <taxon>Pierinae</taxon>
        <taxon>Pieris</taxon>
    </lineage>
</organism>
<dbReference type="Pfam" id="PF21549">
    <property type="entry name" value="PRDM2_PR"/>
    <property type="match status" value="1"/>
</dbReference>
<keyword evidence="5" id="KW-0479">Metal-binding</keyword>
<feature type="domain" description="SET" evidence="13">
    <location>
        <begin position="73"/>
        <end position="184"/>
    </location>
</feature>
<dbReference type="EMBL" id="CALOZG010000029">
    <property type="protein sequence ID" value="CAH4033226.1"/>
    <property type="molecule type" value="Genomic_DNA"/>
</dbReference>
<accession>A0A9P0TJ33</accession>
<dbReference type="PANTHER" id="PTHR16515">
    <property type="entry name" value="PR DOMAIN ZINC FINGER PROTEIN"/>
    <property type="match status" value="1"/>
</dbReference>
<evidence type="ECO:0000256" key="9">
    <source>
        <dbReference type="ARBA" id="ARBA00023015"/>
    </source>
</evidence>
<keyword evidence="4" id="KW-0949">S-adenosyl-L-methionine</keyword>
<dbReference type="PANTHER" id="PTHR16515:SF66">
    <property type="entry name" value="C2H2-TYPE DOMAIN-CONTAINING PROTEIN"/>
    <property type="match status" value="1"/>
</dbReference>
<evidence type="ECO:0000256" key="12">
    <source>
        <dbReference type="SAM" id="MobiDB-lite"/>
    </source>
</evidence>
<evidence type="ECO:0000313" key="14">
    <source>
        <dbReference type="EMBL" id="CAH4033226.1"/>
    </source>
</evidence>